<proteinExistence type="predicted"/>
<sequence length="65" mass="7287">MQQNNGSASYPYCVAQDGYTKEVTGSEAVRIRVAKRSKANSEANSPLHQEYFKSFLDVSSKHVYI</sequence>
<protein>
    <submittedName>
        <fullName evidence="1">Uncharacterized protein</fullName>
    </submittedName>
</protein>
<comment type="caution">
    <text evidence="1">The sequence shown here is derived from an EMBL/GenBank/DDBJ whole genome shotgun (WGS) entry which is preliminary data.</text>
</comment>
<reference evidence="1 2" key="1">
    <citation type="journal article" date="2022" name="Nat. Plants">
        <title>Genomes of leafy and leafless Platanthera orchids illuminate the evolution of mycoheterotrophy.</title>
        <authorList>
            <person name="Li M.H."/>
            <person name="Liu K.W."/>
            <person name="Li Z."/>
            <person name="Lu H.C."/>
            <person name="Ye Q.L."/>
            <person name="Zhang D."/>
            <person name="Wang J.Y."/>
            <person name="Li Y.F."/>
            <person name="Zhong Z.M."/>
            <person name="Liu X."/>
            <person name="Yu X."/>
            <person name="Liu D.K."/>
            <person name="Tu X.D."/>
            <person name="Liu B."/>
            <person name="Hao Y."/>
            <person name="Liao X.Y."/>
            <person name="Jiang Y.T."/>
            <person name="Sun W.H."/>
            <person name="Chen J."/>
            <person name="Chen Y.Q."/>
            <person name="Ai Y."/>
            <person name="Zhai J.W."/>
            <person name="Wu S.S."/>
            <person name="Zhou Z."/>
            <person name="Hsiao Y.Y."/>
            <person name="Wu W.L."/>
            <person name="Chen Y.Y."/>
            <person name="Lin Y.F."/>
            <person name="Hsu J.L."/>
            <person name="Li C.Y."/>
            <person name="Wang Z.W."/>
            <person name="Zhao X."/>
            <person name="Zhong W.Y."/>
            <person name="Ma X.K."/>
            <person name="Ma L."/>
            <person name="Huang J."/>
            <person name="Chen G.Z."/>
            <person name="Huang M.Z."/>
            <person name="Huang L."/>
            <person name="Peng D.H."/>
            <person name="Luo Y.B."/>
            <person name="Zou S.Q."/>
            <person name="Chen S.P."/>
            <person name="Lan S."/>
            <person name="Tsai W.C."/>
            <person name="Van de Peer Y."/>
            <person name="Liu Z.J."/>
        </authorList>
    </citation>
    <scope>NUCLEOTIDE SEQUENCE [LARGE SCALE GENOMIC DNA]</scope>
    <source>
        <strain evidence="1">Lor287</strain>
    </source>
</reference>
<name>A0AAP0BWP2_9ASPA</name>
<evidence type="ECO:0000313" key="1">
    <source>
        <dbReference type="EMBL" id="KAK8951424.1"/>
    </source>
</evidence>
<keyword evidence="2" id="KW-1185">Reference proteome</keyword>
<dbReference type="Proteomes" id="UP001418222">
    <property type="component" value="Unassembled WGS sequence"/>
</dbReference>
<evidence type="ECO:0000313" key="2">
    <source>
        <dbReference type="Proteomes" id="UP001418222"/>
    </source>
</evidence>
<gene>
    <name evidence="1" type="ORF">KSP39_PZI003903</name>
</gene>
<dbReference type="PANTHER" id="PTHR46692">
    <property type="entry name" value="INOSINE-URIDINE PREFERRING NUCLEOSIDE HYDROLASE FAMILY PROTEIN"/>
    <property type="match status" value="1"/>
</dbReference>
<dbReference type="PANTHER" id="PTHR46692:SF1">
    <property type="entry name" value="NUCLEOSIDE HYDROLASE 3-RELATED"/>
    <property type="match status" value="1"/>
</dbReference>
<accession>A0AAP0BWP2</accession>
<organism evidence="1 2">
    <name type="scientific">Platanthera zijinensis</name>
    <dbReference type="NCBI Taxonomy" id="2320716"/>
    <lineage>
        <taxon>Eukaryota</taxon>
        <taxon>Viridiplantae</taxon>
        <taxon>Streptophyta</taxon>
        <taxon>Embryophyta</taxon>
        <taxon>Tracheophyta</taxon>
        <taxon>Spermatophyta</taxon>
        <taxon>Magnoliopsida</taxon>
        <taxon>Liliopsida</taxon>
        <taxon>Asparagales</taxon>
        <taxon>Orchidaceae</taxon>
        <taxon>Orchidoideae</taxon>
        <taxon>Orchideae</taxon>
        <taxon>Orchidinae</taxon>
        <taxon>Platanthera</taxon>
    </lineage>
</organism>
<dbReference type="AlphaFoldDB" id="A0AAP0BWP2"/>
<dbReference type="EMBL" id="JBBWWQ010000003">
    <property type="protein sequence ID" value="KAK8951424.1"/>
    <property type="molecule type" value="Genomic_DNA"/>
</dbReference>